<sequence length="169" mass="18732">MRLTPERSEHEPRSAGPKLAWLNTVPAAEAEEVLLRCCGSRRWAARVAAHRPYPDHEALLAASDEACYDLTFADLAEALAEETAHHPLSDQPGTPAAHMALRAAHAAYESRFGHAFLVCLDGYAAEERMDQALASVRVRLGNEVEREWDVTADELRALTRARLTHLLRS</sequence>
<reference evidence="3" key="1">
    <citation type="submission" date="2021-04" db="EMBL/GenBank/DDBJ databases">
        <title>Sequencing of actinobacteria type strains.</title>
        <authorList>
            <person name="Nguyen G.-S."/>
            <person name="Wentzel A."/>
        </authorList>
    </citation>
    <scope>NUCLEOTIDE SEQUENCE</scope>
    <source>
        <strain evidence="3">DSM 42095</strain>
    </source>
</reference>
<dbReference type="SUPFAM" id="SSF158694">
    <property type="entry name" value="UraD-Like"/>
    <property type="match status" value="1"/>
</dbReference>
<organism evidence="3 4">
    <name type="scientific">Streptomyces daliensis</name>
    <dbReference type="NCBI Taxonomy" id="299421"/>
    <lineage>
        <taxon>Bacteria</taxon>
        <taxon>Bacillati</taxon>
        <taxon>Actinomycetota</taxon>
        <taxon>Actinomycetes</taxon>
        <taxon>Kitasatosporales</taxon>
        <taxon>Streptomycetaceae</taxon>
        <taxon>Streptomyces</taxon>
    </lineage>
</organism>
<keyword evidence="4" id="KW-1185">Reference proteome</keyword>
<dbReference type="InterPro" id="IPR018020">
    <property type="entry name" value="OHCU_decarboxylase"/>
</dbReference>
<evidence type="ECO:0000313" key="3">
    <source>
        <dbReference type="EMBL" id="MBR7676394.1"/>
    </source>
</evidence>
<evidence type="ECO:0000256" key="1">
    <source>
        <dbReference type="ARBA" id="ARBA00022631"/>
    </source>
</evidence>
<dbReference type="Gene3D" id="1.10.3330.10">
    <property type="entry name" value="Oxo-4-hydroxy-4-carboxy-5-ureidoimidazoline decarboxylase"/>
    <property type="match status" value="1"/>
</dbReference>
<dbReference type="Proteomes" id="UP000675554">
    <property type="component" value="Unassembled WGS sequence"/>
</dbReference>
<evidence type="ECO:0000259" key="2">
    <source>
        <dbReference type="Pfam" id="PF09349"/>
    </source>
</evidence>
<keyword evidence="1" id="KW-0659">Purine metabolism</keyword>
<dbReference type="InterPro" id="IPR036778">
    <property type="entry name" value="OHCU_decarboxylase_sf"/>
</dbReference>
<dbReference type="GO" id="GO:0006144">
    <property type="term" value="P:purine nucleobase metabolic process"/>
    <property type="evidence" value="ECO:0007669"/>
    <property type="project" value="UniProtKB-KW"/>
</dbReference>
<dbReference type="EMBL" id="JAGSMN010000655">
    <property type="protein sequence ID" value="MBR7676394.1"/>
    <property type="molecule type" value="Genomic_DNA"/>
</dbReference>
<dbReference type="AlphaFoldDB" id="A0A8T4J465"/>
<feature type="domain" description="Oxo-4-hydroxy-4-carboxy-5-ureidoimidazoline decarboxylase" evidence="2">
    <location>
        <begin position="23"/>
        <end position="163"/>
    </location>
</feature>
<dbReference type="Pfam" id="PF09349">
    <property type="entry name" value="OHCU_decarbox"/>
    <property type="match status" value="1"/>
</dbReference>
<proteinExistence type="predicted"/>
<protein>
    <submittedName>
        <fullName evidence="3">2-oxo-4-hydroxy-4-carboxy-5-ureidoimidazoline decarboxylase</fullName>
    </submittedName>
</protein>
<evidence type="ECO:0000313" key="4">
    <source>
        <dbReference type="Proteomes" id="UP000675554"/>
    </source>
</evidence>
<dbReference type="NCBIfam" id="NF010372">
    <property type="entry name" value="PRK13798.1"/>
    <property type="match status" value="1"/>
</dbReference>
<gene>
    <name evidence="3" type="ORF">KDA82_25980</name>
</gene>
<accession>A0A8T4J465</accession>
<comment type="caution">
    <text evidence="3">The sequence shown here is derived from an EMBL/GenBank/DDBJ whole genome shotgun (WGS) entry which is preliminary data.</text>
</comment>
<name>A0A8T4J465_9ACTN</name>